<organism evidence="1 2">
    <name type="scientific">Flavobacterium aurantiibacter</name>
    <dbReference type="NCBI Taxonomy" id="2023067"/>
    <lineage>
        <taxon>Bacteria</taxon>
        <taxon>Pseudomonadati</taxon>
        <taxon>Bacteroidota</taxon>
        <taxon>Flavobacteriia</taxon>
        <taxon>Flavobacteriales</taxon>
        <taxon>Flavobacteriaceae</taxon>
        <taxon>Flavobacterium</taxon>
    </lineage>
</organism>
<protein>
    <submittedName>
        <fullName evidence="1">Uncharacterized protein</fullName>
    </submittedName>
</protein>
<dbReference type="EMBL" id="NOXX01000126">
    <property type="protein sequence ID" value="OYQ48466.1"/>
    <property type="molecule type" value="Genomic_DNA"/>
</dbReference>
<name>A0A256A414_9FLAO</name>
<accession>A0A256A414</accession>
<reference evidence="1 2" key="1">
    <citation type="submission" date="2017-07" db="EMBL/GenBank/DDBJ databases">
        <title>Flavobacterium cyanobacteriorum sp. nov., isolated from cyanobacterial aggregates in a eutrophic lake.</title>
        <authorList>
            <person name="Cai H."/>
        </authorList>
    </citation>
    <scope>NUCLEOTIDE SEQUENCE [LARGE SCALE GENOMIC DNA]</scope>
    <source>
        <strain evidence="1 2">TH167</strain>
    </source>
</reference>
<evidence type="ECO:0000313" key="1">
    <source>
        <dbReference type="EMBL" id="OYQ48466.1"/>
    </source>
</evidence>
<evidence type="ECO:0000313" key="2">
    <source>
        <dbReference type="Proteomes" id="UP000216035"/>
    </source>
</evidence>
<keyword evidence="2" id="KW-1185">Reference proteome</keyword>
<comment type="caution">
    <text evidence="1">The sequence shown here is derived from an EMBL/GenBank/DDBJ whole genome shotgun (WGS) entry which is preliminary data.</text>
</comment>
<sequence length="148" mass="17609">MFGQVFLEEKFDIVEMYHAMQNQQFEKEKLPNGDMLLTHFVFDENKQVQAFKEILFSKKNKVDYTCFKESAYVRYNEKIANDLLLDFDAQGYESTNFMSKDGNQIFKSSAKDTDSKRHYVCMSTVEIESQGKWILFEYFSKETEFVEK</sequence>
<dbReference type="AlphaFoldDB" id="A0A256A414"/>
<proteinExistence type="predicted"/>
<dbReference type="Proteomes" id="UP000216035">
    <property type="component" value="Unassembled WGS sequence"/>
</dbReference>
<gene>
    <name evidence="1" type="ORF">CHX27_02255</name>
</gene>